<dbReference type="RefSeq" id="WP_007193534.1">
    <property type="nucleotide sequence ID" value="NZ_AFWV01000008.1"/>
</dbReference>
<comment type="catalytic activity">
    <reaction evidence="1">
        <text>ATP + protein L-histidine = ADP + protein N-phospho-L-histidine.</text>
        <dbReference type="EC" id="2.7.13.3"/>
    </reaction>
</comment>
<dbReference type="PANTHER" id="PTHR43065">
    <property type="entry name" value="SENSOR HISTIDINE KINASE"/>
    <property type="match status" value="1"/>
</dbReference>
<dbReference type="Gene3D" id="1.10.287.130">
    <property type="match status" value="1"/>
</dbReference>
<evidence type="ECO:0000313" key="6">
    <source>
        <dbReference type="EMBL" id="EGV18122.1"/>
    </source>
</evidence>
<dbReference type="InterPro" id="IPR004358">
    <property type="entry name" value="Sig_transdc_His_kin-like_C"/>
</dbReference>
<keyword evidence="6" id="KW-0808">Transferase</keyword>
<protein>
    <recommendedName>
        <fullName evidence="2">histidine kinase</fullName>
        <ecNumber evidence="2">2.7.13.3</ecNumber>
    </recommendedName>
</protein>
<dbReference type="OrthoDB" id="9772100at2"/>
<dbReference type="Proteomes" id="UP000005459">
    <property type="component" value="Unassembled WGS sequence"/>
</dbReference>
<keyword evidence="6" id="KW-0418">Kinase</keyword>
<dbReference type="eggNOG" id="COG4191">
    <property type="taxonomic scope" value="Bacteria"/>
</dbReference>
<organism evidence="6 7">
    <name type="scientific">Thiocapsa marina 5811</name>
    <dbReference type="NCBI Taxonomy" id="768671"/>
    <lineage>
        <taxon>Bacteria</taxon>
        <taxon>Pseudomonadati</taxon>
        <taxon>Pseudomonadota</taxon>
        <taxon>Gammaproteobacteria</taxon>
        <taxon>Chromatiales</taxon>
        <taxon>Chromatiaceae</taxon>
        <taxon>Thiocapsa</taxon>
    </lineage>
</organism>
<reference evidence="6 7" key="1">
    <citation type="submission" date="2011-06" db="EMBL/GenBank/DDBJ databases">
        <title>The draft genome of Thiocapsa marina 5811.</title>
        <authorList>
            <consortium name="US DOE Joint Genome Institute (JGI-PGF)"/>
            <person name="Lucas S."/>
            <person name="Han J."/>
            <person name="Cheng J.-F."/>
            <person name="Goodwin L."/>
            <person name="Pitluck S."/>
            <person name="Peters L."/>
            <person name="Land M.L."/>
            <person name="Hauser L."/>
            <person name="Vogl K."/>
            <person name="Liu Z."/>
            <person name="Imhoff J."/>
            <person name="Thiel V."/>
            <person name="Frigaard N.-U."/>
            <person name="Bryant D."/>
            <person name="Woyke T.J."/>
        </authorList>
    </citation>
    <scope>NUCLEOTIDE SEQUENCE [LARGE SCALE GENOMIC DNA]</scope>
    <source>
        <strain evidence="6 7">5811</strain>
    </source>
</reference>
<dbReference type="InterPro" id="IPR036890">
    <property type="entry name" value="HATPase_C_sf"/>
</dbReference>
<gene>
    <name evidence="6" type="ORF">ThimaDRAFT_2661</name>
</gene>
<dbReference type="PRINTS" id="PR00344">
    <property type="entry name" value="BCTRLSENSOR"/>
</dbReference>
<dbReference type="InterPro" id="IPR000595">
    <property type="entry name" value="cNMP-bd_dom"/>
</dbReference>
<proteinExistence type="predicted"/>
<dbReference type="PANTHER" id="PTHR43065:SF48">
    <property type="entry name" value="HISTIDINE KINASE"/>
    <property type="match status" value="1"/>
</dbReference>
<dbReference type="STRING" id="768671.ThimaDRAFT_2661"/>
<evidence type="ECO:0000313" key="7">
    <source>
        <dbReference type="Proteomes" id="UP000005459"/>
    </source>
</evidence>
<evidence type="ECO:0000259" key="5">
    <source>
        <dbReference type="PROSITE" id="PS50109"/>
    </source>
</evidence>
<dbReference type="InterPro" id="IPR003594">
    <property type="entry name" value="HATPase_dom"/>
</dbReference>
<dbReference type="PROSITE" id="PS50042">
    <property type="entry name" value="CNMP_BINDING_3"/>
    <property type="match status" value="1"/>
</dbReference>
<keyword evidence="3" id="KW-0175">Coiled coil</keyword>
<dbReference type="SMART" id="SM00387">
    <property type="entry name" value="HATPase_c"/>
    <property type="match status" value="1"/>
</dbReference>
<dbReference type="Pfam" id="PF02518">
    <property type="entry name" value="HATPase_c"/>
    <property type="match status" value="1"/>
</dbReference>
<dbReference type="InterPro" id="IPR005467">
    <property type="entry name" value="His_kinase_dom"/>
</dbReference>
<dbReference type="SUPFAM" id="SSF47384">
    <property type="entry name" value="Homodimeric domain of signal transducing histidine kinase"/>
    <property type="match status" value="1"/>
</dbReference>
<feature type="domain" description="Histidine kinase" evidence="5">
    <location>
        <begin position="483"/>
        <end position="655"/>
    </location>
</feature>
<evidence type="ECO:0000256" key="2">
    <source>
        <dbReference type="ARBA" id="ARBA00012438"/>
    </source>
</evidence>
<accession>F9UCK9</accession>
<dbReference type="AlphaFoldDB" id="F9UCK9"/>
<feature type="domain" description="Cyclic nucleotide-binding" evidence="4">
    <location>
        <begin position="184"/>
        <end position="293"/>
    </location>
</feature>
<sequence length="664" mass="71617">MNEVFDRAGHAGSGAGDRLAPLCVLVVAPEPLAASIAEEVARGLTDIAEVVCADDVAAAGALAIAHPERVVPLVFMTASPVSLESSDSIDARIATLDAQPVLRRASVLLLTDRALHDDLSRSVDRDRLHAVIRIPCSPGVLAWHARAQAARWLSAHRPTDPRTLALVATDARPVAQPESDLLRLLELDTQEVATQLLAGIERVLGPRPRLVLPAGTRLIHEGVDVDAVLVVLRGRVALDHASAAGDLRLHHDSTGSVVGLLSLAQQQRAFFTARATTEVEVVHLSFEQLDRALSVDASLGAAMAAVSIRALAKRLRRADQLQVEKTQLNHALERERRQLSETLHQLEQARLELVEQARYATLGEMAAGIAHELNNPVAAMLRATTYVGEDLERVLASHPQGRLASEIFATERDRAPRTTREERAARRRLEAALGDLALAQRLFDAGIEDPDRARALAADPPSLDLVEAVAGIGSAVRNLEVASRRMCELVTSLRAYSRPKGEPVAGVDLHAGLEDTLRLMAHRLRDVEIQRSYGDLPAIRCHPGELEQLWTNLLVNAHDALGDGAEGHGRIELMTDAPDAGHVRVQIRDNGRGIDPDILPRVFEPRFTTKQGAVRYGLGLGLAIARRIVDAHGGAIELSSHPGCTRVTVTLPVAGPPEDEDIET</sequence>
<dbReference type="EMBL" id="AFWV01000008">
    <property type="protein sequence ID" value="EGV18122.1"/>
    <property type="molecule type" value="Genomic_DNA"/>
</dbReference>
<dbReference type="InterPro" id="IPR036097">
    <property type="entry name" value="HisK_dim/P_sf"/>
</dbReference>
<keyword evidence="7" id="KW-1185">Reference proteome</keyword>
<evidence type="ECO:0000259" key="4">
    <source>
        <dbReference type="PROSITE" id="PS50042"/>
    </source>
</evidence>
<dbReference type="GO" id="GO:0000155">
    <property type="term" value="F:phosphorelay sensor kinase activity"/>
    <property type="evidence" value="ECO:0007669"/>
    <property type="project" value="InterPro"/>
</dbReference>
<dbReference type="Gene3D" id="3.30.565.10">
    <property type="entry name" value="Histidine kinase-like ATPase, C-terminal domain"/>
    <property type="match status" value="1"/>
</dbReference>
<name>F9UCK9_9GAMM</name>
<dbReference type="PROSITE" id="PS50109">
    <property type="entry name" value="HIS_KIN"/>
    <property type="match status" value="1"/>
</dbReference>
<evidence type="ECO:0000256" key="3">
    <source>
        <dbReference type="SAM" id="Coils"/>
    </source>
</evidence>
<dbReference type="Gene3D" id="2.60.120.10">
    <property type="entry name" value="Jelly Rolls"/>
    <property type="match status" value="1"/>
</dbReference>
<dbReference type="SUPFAM" id="SSF55874">
    <property type="entry name" value="ATPase domain of HSP90 chaperone/DNA topoisomerase II/histidine kinase"/>
    <property type="match status" value="1"/>
</dbReference>
<dbReference type="EC" id="2.7.13.3" evidence="2"/>
<feature type="coiled-coil region" evidence="3">
    <location>
        <begin position="318"/>
        <end position="356"/>
    </location>
</feature>
<evidence type="ECO:0000256" key="1">
    <source>
        <dbReference type="ARBA" id="ARBA00000085"/>
    </source>
</evidence>
<dbReference type="InterPro" id="IPR014710">
    <property type="entry name" value="RmlC-like_jellyroll"/>
</dbReference>
<dbReference type="InterPro" id="IPR018490">
    <property type="entry name" value="cNMP-bd_dom_sf"/>
</dbReference>
<dbReference type="SUPFAM" id="SSF51206">
    <property type="entry name" value="cAMP-binding domain-like"/>
    <property type="match status" value="1"/>
</dbReference>
<dbReference type="Pfam" id="PF00027">
    <property type="entry name" value="cNMP_binding"/>
    <property type="match status" value="1"/>
</dbReference>